<keyword evidence="5 10" id="KW-0732">Signal</keyword>
<keyword evidence="6" id="KW-1015">Disulfide bond</keyword>
<dbReference type="Proteomes" id="UP000594263">
    <property type="component" value="Unplaced"/>
</dbReference>
<reference evidence="12" key="1">
    <citation type="submission" date="2021-01" db="UniProtKB">
        <authorList>
            <consortium name="EnsemblPlants"/>
        </authorList>
    </citation>
    <scope>IDENTIFICATION</scope>
</reference>
<dbReference type="InterPro" id="IPR036312">
    <property type="entry name" value="Bifun_inhib/LTP/seed_sf"/>
</dbReference>
<sequence length="211" mass="21644">MERFQVFQQAIAISAVMLLIGVSVRGQITTPCTSSMVSSFTPCFNFITGSSSTGASPSADCCTALKELTSTSRDCTCLIINAGVPISLPINRTLAISLPRACNMPGVPIQCKATGSPLPAPGPAAFGPAAPPTAAESPLSPTSSKASTLPPLPSTEIPTDSTPASSPTESDTPTAVAGIKPVQTPSTATYPYFSVHSKIIPLLFLVVVMVY</sequence>
<dbReference type="CDD" id="cd00010">
    <property type="entry name" value="AAI_LTSS"/>
    <property type="match status" value="1"/>
</dbReference>
<keyword evidence="4" id="KW-0336">GPI-anchor</keyword>
<organism evidence="12 13">
    <name type="scientific">Kalanchoe fedtschenkoi</name>
    <name type="common">Lavender scallops</name>
    <name type="synonym">South American air plant</name>
    <dbReference type="NCBI Taxonomy" id="63787"/>
    <lineage>
        <taxon>Eukaryota</taxon>
        <taxon>Viridiplantae</taxon>
        <taxon>Streptophyta</taxon>
        <taxon>Embryophyta</taxon>
        <taxon>Tracheophyta</taxon>
        <taxon>Spermatophyta</taxon>
        <taxon>Magnoliopsida</taxon>
        <taxon>eudicotyledons</taxon>
        <taxon>Gunneridae</taxon>
        <taxon>Pentapetalae</taxon>
        <taxon>Saxifragales</taxon>
        <taxon>Crassulaceae</taxon>
        <taxon>Kalanchoe</taxon>
    </lineage>
</organism>
<dbReference type="InterPro" id="IPR016140">
    <property type="entry name" value="Bifunc_inhib/LTP/seed_store"/>
</dbReference>
<dbReference type="Pfam" id="PF14368">
    <property type="entry name" value="LTP_2"/>
    <property type="match status" value="1"/>
</dbReference>
<dbReference type="AlphaFoldDB" id="A0A7N0TME1"/>
<dbReference type="Gramene" id="Kaladp0040s0042.1.v1.1">
    <property type="protein sequence ID" value="Kaladp0040s0042.1.v1.1"/>
    <property type="gene ID" value="Kaladp0040s0042.v1.1"/>
</dbReference>
<keyword evidence="3" id="KW-1003">Cell membrane</keyword>
<accession>A0A7N0TME1</accession>
<evidence type="ECO:0000259" key="11">
    <source>
        <dbReference type="SMART" id="SM00499"/>
    </source>
</evidence>
<proteinExistence type="inferred from homology"/>
<dbReference type="SUPFAM" id="SSF47699">
    <property type="entry name" value="Bifunctional inhibitor/lipid-transfer protein/seed storage 2S albumin"/>
    <property type="match status" value="1"/>
</dbReference>
<name>A0A7N0TME1_KALFE</name>
<feature type="region of interest" description="Disordered" evidence="9">
    <location>
        <begin position="122"/>
        <end position="180"/>
    </location>
</feature>
<evidence type="ECO:0000256" key="8">
    <source>
        <dbReference type="ARBA" id="ARBA00023288"/>
    </source>
</evidence>
<evidence type="ECO:0000313" key="12">
    <source>
        <dbReference type="EnsemblPlants" id="Kaladp0040s0042.1.v1.1"/>
    </source>
</evidence>
<evidence type="ECO:0000256" key="9">
    <source>
        <dbReference type="SAM" id="MobiDB-lite"/>
    </source>
</evidence>
<evidence type="ECO:0000256" key="4">
    <source>
        <dbReference type="ARBA" id="ARBA00022622"/>
    </source>
</evidence>
<comment type="subcellular location">
    <subcellularLocation>
        <location evidence="1">Cell membrane</location>
        <topology evidence="1">Lipid-anchor</topology>
        <topology evidence="1">GPI-anchor</topology>
    </subcellularLocation>
</comment>
<feature type="compositionally biased region" description="Polar residues" evidence="9">
    <location>
        <begin position="156"/>
        <end position="173"/>
    </location>
</feature>
<evidence type="ECO:0000256" key="10">
    <source>
        <dbReference type="SAM" id="SignalP"/>
    </source>
</evidence>
<protein>
    <recommendedName>
        <fullName evidence="11">Bifunctional inhibitor/plant lipid transfer protein/seed storage helical domain-containing protein</fullName>
    </recommendedName>
</protein>
<evidence type="ECO:0000256" key="1">
    <source>
        <dbReference type="ARBA" id="ARBA00004609"/>
    </source>
</evidence>
<keyword evidence="8" id="KW-0449">Lipoprotein</keyword>
<feature type="domain" description="Bifunctional inhibitor/plant lipid transfer protein/seed storage helical" evidence="11">
    <location>
        <begin position="32"/>
        <end position="111"/>
    </location>
</feature>
<feature type="signal peptide" evidence="10">
    <location>
        <begin position="1"/>
        <end position="26"/>
    </location>
</feature>
<keyword evidence="13" id="KW-1185">Reference proteome</keyword>
<keyword evidence="4" id="KW-0472">Membrane</keyword>
<dbReference type="GO" id="GO:0005886">
    <property type="term" value="C:plasma membrane"/>
    <property type="evidence" value="ECO:0007669"/>
    <property type="project" value="UniProtKB-SubCell"/>
</dbReference>
<dbReference type="SMART" id="SM00499">
    <property type="entry name" value="AAI"/>
    <property type="match status" value="1"/>
</dbReference>
<evidence type="ECO:0000256" key="7">
    <source>
        <dbReference type="ARBA" id="ARBA00023180"/>
    </source>
</evidence>
<dbReference type="OMA" id="CINFMSN"/>
<dbReference type="PANTHER" id="PTHR33044">
    <property type="entry name" value="BIFUNCTIONAL INHIBITOR/LIPID-TRANSFER PROTEIN/SEED STORAGE 2S ALBUMIN SUPERFAMILY PROTEIN-RELATED"/>
    <property type="match status" value="1"/>
</dbReference>
<evidence type="ECO:0000256" key="5">
    <source>
        <dbReference type="ARBA" id="ARBA00022729"/>
    </source>
</evidence>
<dbReference type="InterPro" id="IPR043325">
    <property type="entry name" value="LTSS"/>
</dbReference>
<dbReference type="EnsemblPlants" id="Kaladp0040s0042.1.v1.1">
    <property type="protein sequence ID" value="Kaladp0040s0042.1.v1.1"/>
    <property type="gene ID" value="Kaladp0040s0042.v1.1"/>
</dbReference>
<evidence type="ECO:0000256" key="6">
    <source>
        <dbReference type="ARBA" id="ARBA00023157"/>
    </source>
</evidence>
<feature type="chain" id="PRO_5029508314" description="Bifunctional inhibitor/plant lipid transfer protein/seed storage helical domain-containing protein" evidence="10">
    <location>
        <begin position="27"/>
        <end position="211"/>
    </location>
</feature>
<evidence type="ECO:0000256" key="3">
    <source>
        <dbReference type="ARBA" id="ARBA00022475"/>
    </source>
</evidence>
<evidence type="ECO:0000313" key="13">
    <source>
        <dbReference type="Proteomes" id="UP000594263"/>
    </source>
</evidence>
<feature type="compositionally biased region" description="Low complexity" evidence="9">
    <location>
        <begin position="122"/>
        <end position="135"/>
    </location>
</feature>
<dbReference type="GO" id="GO:0098552">
    <property type="term" value="C:side of membrane"/>
    <property type="evidence" value="ECO:0007669"/>
    <property type="project" value="UniProtKB-KW"/>
</dbReference>
<comment type="similarity">
    <text evidence="2">Belongs to the plant LTP family.</text>
</comment>
<keyword evidence="7" id="KW-0325">Glycoprotein</keyword>
<dbReference type="Gene3D" id="1.10.110.10">
    <property type="entry name" value="Plant lipid-transfer and hydrophobic proteins"/>
    <property type="match status" value="1"/>
</dbReference>
<evidence type="ECO:0000256" key="2">
    <source>
        <dbReference type="ARBA" id="ARBA00009748"/>
    </source>
</evidence>